<proteinExistence type="predicted"/>
<organism evidence="1">
    <name type="scientific">mine drainage metagenome</name>
    <dbReference type="NCBI Taxonomy" id="410659"/>
    <lineage>
        <taxon>unclassified sequences</taxon>
        <taxon>metagenomes</taxon>
        <taxon>ecological metagenomes</taxon>
    </lineage>
</organism>
<protein>
    <submittedName>
        <fullName evidence="1">N-ethylammeline chlorohydrolase</fullName>
    </submittedName>
</protein>
<dbReference type="AlphaFoldDB" id="T1DF39"/>
<dbReference type="EMBL" id="AUZX01001039">
    <property type="protein sequence ID" value="EQD79989.1"/>
    <property type="molecule type" value="Genomic_DNA"/>
</dbReference>
<feature type="non-terminal residue" evidence="1">
    <location>
        <position position="88"/>
    </location>
</feature>
<reference evidence="1" key="2">
    <citation type="journal article" date="2014" name="ISME J.">
        <title>Microbial stratification in low pH oxic and suboxic macroscopic growths along an acid mine drainage.</title>
        <authorList>
            <person name="Mendez-Garcia C."/>
            <person name="Mesa V."/>
            <person name="Sprenger R.R."/>
            <person name="Richter M."/>
            <person name="Diez M.S."/>
            <person name="Solano J."/>
            <person name="Bargiela R."/>
            <person name="Golyshina O.V."/>
            <person name="Manteca A."/>
            <person name="Ramos J.L."/>
            <person name="Gallego J.R."/>
            <person name="Llorente I."/>
            <person name="Martins Dos Santos V.A."/>
            <person name="Jensen O.N."/>
            <person name="Pelaez A.I."/>
            <person name="Sanchez J."/>
            <person name="Ferrer M."/>
        </authorList>
    </citation>
    <scope>NUCLEOTIDE SEQUENCE</scope>
</reference>
<sequence length="88" mass="9684">MIIGGTVYLDGIPKRGVIDTETMKFTEREPDISEDVGTVMLAPVNSHIHIGDSFIKEEPFGTLAEIVGPSGFKLKRLEQADRKEILQG</sequence>
<comment type="caution">
    <text evidence="1">The sequence shown here is derived from an EMBL/GenBank/DDBJ whole genome shotgun (WGS) entry which is preliminary data.</text>
</comment>
<keyword evidence="1" id="KW-0378">Hydrolase</keyword>
<name>T1DF39_9ZZZZ</name>
<gene>
    <name evidence="1" type="ORF">B1A_01361</name>
</gene>
<reference evidence="1" key="1">
    <citation type="submission" date="2013-08" db="EMBL/GenBank/DDBJ databases">
        <authorList>
            <person name="Mendez C."/>
            <person name="Richter M."/>
            <person name="Ferrer M."/>
            <person name="Sanchez J."/>
        </authorList>
    </citation>
    <scope>NUCLEOTIDE SEQUENCE</scope>
</reference>
<dbReference type="GO" id="GO:0016787">
    <property type="term" value="F:hydrolase activity"/>
    <property type="evidence" value="ECO:0007669"/>
    <property type="project" value="UniProtKB-KW"/>
</dbReference>
<evidence type="ECO:0000313" key="1">
    <source>
        <dbReference type="EMBL" id="EQD79989.1"/>
    </source>
</evidence>
<accession>T1DF39</accession>